<name>A0AAD5X1R2_9FUNG</name>
<evidence type="ECO:0000259" key="3">
    <source>
        <dbReference type="PROSITE" id="PS50404"/>
    </source>
</evidence>
<comment type="caution">
    <text evidence="5">The sequence shown here is derived from an EMBL/GenBank/DDBJ whole genome shotgun (WGS) entry which is preliminary data.</text>
</comment>
<dbReference type="PANTHER" id="PTHR44051">
    <property type="entry name" value="GLUTATHIONE S-TRANSFERASE-RELATED"/>
    <property type="match status" value="1"/>
</dbReference>
<evidence type="ECO:0008006" key="7">
    <source>
        <dbReference type="Google" id="ProtNLM"/>
    </source>
</evidence>
<dbReference type="InterPro" id="IPR010987">
    <property type="entry name" value="Glutathione-S-Trfase_C-like"/>
</dbReference>
<dbReference type="SUPFAM" id="SSF52833">
    <property type="entry name" value="Thioredoxin-like"/>
    <property type="match status" value="1"/>
</dbReference>
<dbReference type="InterPro" id="IPR036282">
    <property type="entry name" value="Glutathione-S-Trfase_C_sf"/>
</dbReference>
<dbReference type="AlphaFoldDB" id="A0AAD5X1R2"/>
<dbReference type="CDD" id="cd10291">
    <property type="entry name" value="GST_C_YfcG_like"/>
    <property type="match status" value="1"/>
</dbReference>
<evidence type="ECO:0000259" key="4">
    <source>
        <dbReference type="PROSITE" id="PS50405"/>
    </source>
</evidence>
<dbReference type="Proteomes" id="UP001212841">
    <property type="component" value="Unassembled WGS sequence"/>
</dbReference>
<dbReference type="SUPFAM" id="SSF47616">
    <property type="entry name" value="GST C-terminal domain-like"/>
    <property type="match status" value="1"/>
</dbReference>
<dbReference type="PANTHER" id="PTHR44051:SF8">
    <property type="entry name" value="GLUTATHIONE S-TRANSFERASE GSTA"/>
    <property type="match status" value="1"/>
</dbReference>
<evidence type="ECO:0000313" key="5">
    <source>
        <dbReference type="EMBL" id="KAJ3050645.1"/>
    </source>
</evidence>
<organism evidence="5 6">
    <name type="scientific">Rhizophlyctis rosea</name>
    <dbReference type="NCBI Taxonomy" id="64517"/>
    <lineage>
        <taxon>Eukaryota</taxon>
        <taxon>Fungi</taxon>
        <taxon>Fungi incertae sedis</taxon>
        <taxon>Chytridiomycota</taxon>
        <taxon>Chytridiomycota incertae sedis</taxon>
        <taxon>Chytridiomycetes</taxon>
        <taxon>Rhizophlyctidales</taxon>
        <taxon>Rhizophlyctidaceae</taxon>
        <taxon>Rhizophlyctis</taxon>
    </lineage>
</organism>
<proteinExistence type="inferred from homology"/>
<dbReference type="Gene3D" id="3.40.30.10">
    <property type="entry name" value="Glutaredoxin"/>
    <property type="match status" value="1"/>
</dbReference>
<evidence type="ECO:0000256" key="2">
    <source>
        <dbReference type="RuleBase" id="RU003494"/>
    </source>
</evidence>
<dbReference type="InterPro" id="IPR004045">
    <property type="entry name" value="Glutathione_S-Trfase_N"/>
</dbReference>
<dbReference type="SFLD" id="SFLDS00019">
    <property type="entry name" value="Glutathione_Transferase_(cytos"/>
    <property type="match status" value="1"/>
</dbReference>
<evidence type="ECO:0000256" key="1">
    <source>
        <dbReference type="ARBA" id="ARBA00007409"/>
    </source>
</evidence>
<dbReference type="InterPro" id="IPR004046">
    <property type="entry name" value="GST_C"/>
</dbReference>
<feature type="domain" description="GST N-terminal" evidence="3">
    <location>
        <begin position="3"/>
        <end position="87"/>
    </location>
</feature>
<dbReference type="EMBL" id="JADGJD010000489">
    <property type="protein sequence ID" value="KAJ3050645.1"/>
    <property type="molecule type" value="Genomic_DNA"/>
</dbReference>
<evidence type="ECO:0000313" key="6">
    <source>
        <dbReference type="Proteomes" id="UP001212841"/>
    </source>
</evidence>
<dbReference type="InterPro" id="IPR036249">
    <property type="entry name" value="Thioredoxin-like_sf"/>
</dbReference>
<feature type="domain" description="GST C-terminal" evidence="4">
    <location>
        <begin position="93"/>
        <end position="220"/>
    </location>
</feature>
<comment type="similarity">
    <text evidence="1 2">Belongs to the GST superfamily.</text>
</comment>
<protein>
    <recommendedName>
        <fullName evidence="7">Glutathione S-transferase</fullName>
    </recommendedName>
</protein>
<dbReference type="SFLD" id="SFLDG00358">
    <property type="entry name" value="Main_(cytGST)"/>
    <property type="match status" value="1"/>
</dbReference>
<dbReference type="InterPro" id="IPR040079">
    <property type="entry name" value="Glutathione_S-Trfase"/>
</dbReference>
<sequence>MSSAPITLYTWGTPNGHKASIVLEELGIPFEVKPIDISTNVQKEEWFLKINPNGRIPAIVDHKRGDFPVFESGAIMLYLAEHYDPEHKLFPQDANARSSVIQWLMFQMAGVGPMQGQANHFFRYAPEKIPYGIKRYQDETLRLYGVLERALSEPTADGQPRQWLSSDNKYSIADVANFSWVRIHDWSGVSLESVPKVKEWVERIAARPAVQKGLAVPESK</sequence>
<reference evidence="5" key="1">
    <citation type="submission" date="2020-05" db="EMBL/GenBank/DDBJ databases">
        <title>Phylogenomic resolution of chytrid fungi.</title>
        <authorList>
            <person name="Stajich J.E."/>
            <person name="Amses K."/>
            <person name="Simmons R."/>
            <person name="Seto K."/>
            <person name="Myers J."/>
            <person name="Bonds A."/>
            <person name="Quandt C.A."/>
            <person name="Barry K."/>
            <person name="Liu P."/>
            <person name="Grigoriev I."/>
            <person name="Longcore J.E."/>
            <person name="James T.Y."/>
        </authorList>
    </citation>
    <scope>NUCLEOTIDE SEQUENCE</scope>
    <source>
        <strain evidence="5">JEL0318</strain>
    </source>
</reference>
<dbReference type="PROSITE" id="PS50405">
    <property type="entry name" value="GST_CTER"/>
    <property type="match status" value="1"/>
</dbReference>
<accession>A0AAD5X1R2</accession>
<dbReference type="PROSITE" id="PS50404">
    <property type="entry name" value="GST_NTER"/>
    <property type="match status" value="1"/>
</dbReference>
<dbReference type="Pfam" id="PF02798">
    <property type="entry name" value="GST_N"/>
    <property type="match status" value="1"/>
</dbReference>
<keyword evidence="6" id="KW-1185">Reference proteome</keyword>
<dbReference type="Pfam" id="PF00043">
    <property type="entry name" value="GST_C"/>
    <property type="match status" value="1"/>
</dbReference>
<gene>
    <name evidence="5" type="ORF">HK097_008352</name>
</gene>
<dbReference type="Gene3D" id="1.20.1050.10">
    <property type="match status" value="1"/>
</dbReference>
<dbReference type="CDD" id="cd03048">
    <property type="entry name" value="GST_N_Ure2p_like"/>
    <property type="match status" value="1"/>
</dbReference>
<dbReference type="SFLD" id="SFLDG01151">
    <property type="entry name" value="Main.2:_Nu-like"/>
    <property type="match status" value="1"/>
</dbReference>